<dbReference type="EMBL" id="BJVI01000029">
    <property type="protein sequence ID" value="GEL19002.1"/>
    <property type="molecule type" value="Genomic_DNA"/>
</dbReference>
<dbReference type="Pfam" id="PF02900">
    <property type="entry name" value="LigB"/>
    <property type="match status" value="1"/>
</dbReference>
<evidence type="ECO:0000259" key="1">
    <source>
        <dbReference type="Pfam" id="PF02900"/>
    </source>
</evidence>
<accession>A0A511D2J9</accession>
<dbReference type="InterPro" id="IPR004183">
    <property type="entry name" value="Xdiol_dOase_suB"/>
</dbReference>
<organism evidence="2 3">
    <name type="scientific">Pseudonocardia asaccharolytica DSM 44247 = NBRC 16224</name>
    <dbReference type="NCBI Taxonomy" id="1123024"/>
    <lineage>
        <taxon>Bacteria</taxon>
        <taxon>Bacillati</taxon>
        <taxon>Actinomycetota</taxon>
        <taxon>Actinomycetes</taxon>
        <taxon>Pseudonocardiales</taxon>
        <taxon>Pseudonocardiaceae</taxon>
        <taxon>Pseudonocardia</taxon>
    </lineage>
</organism>
<protein>
    <recommendedName>
        <fullName evidence="1">Extradiol ring-cleavage dioxygenase class III enzyme subunit B domain-containing protein</fullName>
    </recommendedName>
</protein>
<feature type="domain" description="Extradiol ring-cleavage dioxygenase class III enzyme subunit B" evidence="1">
    <location>
        <begin position="129"/>
        <end position="244"/>
    </location>
</feature>
<comment type="caution">
    <text evidence="2">The sequence shown here is derived from an EMBL/GenBank/DDBJ whole genome shotgun (WGS) entry which is preliminary data.</text>
</comment>
<proteinExistence type="predicted"/>
<gene>
    <name evidence="2" type="ORF">PA7_28390</name>
</gene>
<dbReference type="SUPFAM" id="SSF53213">
    <property type="entry name" value="LigB-like"/>
    <property type="match status" value="1"/>
</dbReference>
<keyword evidence="3" id="KW-1185">Reference proteome</keyword>
<evidence type="ECO:0000313" key="2">
    <source>
        <dbReference type="EMBL" id="GEL19002.1"/>
    </source>
</evidence>
<name>A0A511D2J9_9PSEU</name>
<dbReference type="Gene3D" id="3.40.830.10">
    <property type="entry name" value="LigB-like"/>
    <property type="match status" value="1"/>
</dbReference>
<evidence type="ECO:0000313" key="3">
    <source>
        <dbReference type="Proteomes" id="UP000321328"/>
    </source>
</evidence>
<sequence>MLTVDIRLVLVFAAVVVLPQPPLLVPELATGAADETAELRAACDAAAVRLAAVTPDWVAVGADARGRRTVSPGAAGSFLGFGVDVRVALDTAAPAQPADPRLPLPLLIAGWVAARTGAPVRIRGELVAPDADPGDCAALGAALADAAAGAVPVGLLVVGDGATTHTEKAPGYLDERAGEFDAAVAEALAAADADGLLRLDPGLATELGAIGRAPWQVLAGATRSGAWRGELLYSSAPFGVAYHVAVWMPA</sequence>
<dbReference type="GO" id="GO:0016702">
    <property type="term" value="F:oxidoreductase activity, acting on single donors with incorporation of molecular oxygen, incorporation of two atoms of oxygen"/>
    <property type="evidence" value="ECO:0007669"/>
    <property type="project" value="UniProtKB-ARBA"/>
</dbReference>
<reference evidence="2 3" key="1">
    <citation type="submission" date="2019-07" db="EMBL/GenBank/DDBJ databases">
        <title>Whole genome shotgun sequence of Pseudonocardia asaccharolytica NBRC 16224.</title>
        <authorList>
            <person name="Hosoyama A."/>
            <person name="Uohara A."/>
            <person name="Ohji S."/>
            <person name="Ichikawa N."/>
        </authorList>
    </citation>
    <scope>NUCLEOTIDE SEQUENCE [LARGE SCALE GENOMIC DNA]</scope>
    <source>
        <strain evidence="2 3">NBRC 16224</strain>
    </source>
</reference>
<dbReference type="GO" id="GO:0008198">
    <property type="term" value="F:ferrous iron binding"/>
    <property type="evidence" value="ECO:0007669"/>
    <property type="project" value="InterPro"/>
</dbReference>
<dbReference type="AlphaFoldDB" id="A0A511D2J9"/>
<dbReference type="STRING" id="1123024.GCA_000423625_01940"/>
<dbReference type="Proteomes" id="UP000321328">
    <property type="component" value="Unassembled WGS sequence"/>
</dbReference>